<keyword evidence="11" id="KW-1185">Reference proteome</keyword>
<dbReference type="FunFam" id="3.40.50.300:FF:000475">
    <property type="entry name" value="GTP-binding protein Rhes"/>
    <property type="match status" value="1"/>
</dbReference>
<dbReference type="AlphaFoldDB" id="A0A087UY48"/>
<name>A0A087UY48_STEMI</name>
<organism evidence="10 11">
    <name type="scientific">Stegodyphus mimosarum</name>
    <name type="common">African social velvet spider</name>
    <dbReference type="NCBI Taxonomy" id="407821"/>
    <lineage>
        <taxon>Eukaryota</taxon>
        <taxon>Metazoa</taxon>
        <taxon>Ecdysozoa</taxon>
        <taxon>Arthropoda</taxon>
        <taxon>Chelicerata</taxon>
        <taxon>Arachnida</taxon>
        <taxon>Araneae</taxon>
        <taxon>Araneomorphae</taxon>
        <taxon>Entelegynae</taxon>
        <taxon>Eresoidea</taxon>
        <taxon>Eresidae</taxon>
        <taxon>Stegodyphus</taxon>
    </lineage>
</organism>
<evidence type="ECO:0000256" key="9">
    <source>
        <dbReference type="ARBA" id="ARBA00038061"/>
    </source>
</evidence>
<evidence type="ECO:0000256" key="2">
    <source>
        <dbReference type="ARBA" id="ARBA00022475"/>
    </source>
</evidence>
<accession>A0A087UY48</accession>
<evidence type="ECO:0000256" key="7">
    <source>
        <dbReference type="ARBA" id="ARBA00023288"/>
    </source>
</evidence>
<keyword evidence="6" id="KW-0472">Membrane</keyword>
<keyword evidence="4" id="KW-0547">Nucleotide-binding</keyword>
<dbReference type="InterPro" id="IPR052236">
    <property type="entry name" value="Small_GTPase_RasD"/>
</dbReference>
<dbReference type="GO" id="GO:0005525">
    <property type="term" value="F:GTP binding"/>
    <property type="evidence" value="ECO:0007669"/>
    <property type="project" value="UniProtKB-KW"/>
</dbReference>
<sequence>MPSVCTESVMDTADITKGLKETDHPRVVIMGAAGVGKTAIVEQFLHDRFPVDHVPTVEEMHCSVYDISGATLTLDILDTSGSYEFPAMRRLAIKTGDAFILVYSIDNKESFRFVSSLRELILEIRQTEENVPIVVVGNKCDLESARAVPKDITESVVTIDWENGFVESSAKENINILQIFKTVLAQAHICYALGPAVEKRRKSLPVLSTYPKLKHAIEQKRHSCVVQ</sequence>
<keyword evidence="7" id="KW-0449">Lipoprotein</keyword>
<keyword evidence="5" id="KW-0342">GTP-binding</keyword>
<evidence type="ECO:0000313" key="10">
    <source>
        <dbReference type="EMBL" id="KFM82287.1"/>
    </source>
</evidence>
<protein>
    <submittedName>
        <fullName evidence="10">GTP-binding protein</fullName>
    </submittedName>
</protein>
<dbReference type="PANTHER" id="PTHR46149">
    <property type="entry name" value="MIP08469P"/>
    <property type="match status" value="1"/>
</dbReference>
<dbReference type="NCBIfam" id="TIGR00231">
    <property type="entry name" value="small_GTP"/>
    <property type="match status" value="1"/>
</dbReference>
<keyword evidence="3" id="KW-0488">Methylation</keyword>
<dbReference type="OrthoDB" id="265044at2759"/>
<dbReference type="OMA" id="CIRHSDA"/>
<proteinExistence type="inferred from homology"/>
<dbReference type="GO" id="GO:0003924">
    <property type="term" value="F:GTPase activity"/>
    <property type="evidence" value="ECO:0007669"/>
    <property type="project" value="InterPro"/>
</dbReference>
<dbReference type="InterPro" id="IPR001806">
    <property type="entry name" value="Small_GTPase"/>
</dbReference>
<feature type="non-terminal residue" evidence="10">
    <location>
        <position position="227"/>
    </location>
</feature>
<comment type="subcellular location">
    <subcellularLocation>
        <location evidence="1">Cell membrane</location>
        <topology evidence="1">Lipid-anchor</topology>
    </subcellularLocation>
</comment>
<evidence type="ECO:0000256" key="1">
    <source>
        <dbReference type="ARBA" id="ARBA00004193"/>
    </source>
</evidence>
<evidence type="ECO:0000256" key="4">
    <source>
        <dbReference type="ARBA" id="ARBA00022741"/>
    </source>
</evidence>
<gene>
    <name evidence="10" type="ORF">X975_23967</name>
</gene>
<dbReference type="InterPro" id="IPR005225">
    <property type="entry name" value="Small_GTP-bd"/>
</dbReference>
<dbReference type="PROSITE" id="PS51419">
    <property type="entry name" value="RAB"/>
    <property type="match status" value="1"/>
</dbReference>
<dbReference type="Pfam" id="PF00071">
    <property type="entry name" value="Ras"/>
    <property type="match status" value="1"/>
</dbReference>
<keyword evidence="8" id="KW-0636">Prenylation</keyword>
<dbReference type="Gene3D" id="3.40.50.300">
    <property type="entry name" value="P-loop containing nucleotide triphosphate hydrolases"/>
    <property type="match status" value="1"/>
</dbReference>
<dbReference type="GO" id="GO:0005886">
    <property type="term" value="C:plasma membrane"/>
    <property type="evidence" value="ECO:0007669"/>
    <property type="project" value="UniProtKB-SubCell"/>
</dbReference>
<evidence type="ECO:0000256" key="3">
    <source>
        <dbReference type="ARBA" id="ARBA00022481"/>
    </source>
</evidence>
<evidence type="ECO:0000256" key="8">
    <source>
        <dbReference type="ARBA" id="ARBA00023289"/>
    </source>
</evidence>
<dbReference type="SMART" id="SM00175">
    <property type="entry name" value="RAB"/>
    <property type="match status" value="1"/>
</dbReference>
<comment type="similarity">
    <text evidence="9">Belongs to the small GTPase superfamily. RasD family.</text>
</comment>
<dbReference type="SMART" id="SM00173">
    <property type="entry name" value="RAS"/>
    <property type="match status" value="1"/>
</dbReference>
<dbReference type="PROSITE" id="PS51421">
    <property type="entry name" value="RAS"/>
    <property type="match status" value="1"/>
</dbReference>
<dbReference type="InterPro" id="IPR027417">
    <property type="entry name" value="P-loop_NTPase"/>
</dbReference>
<dbReference type="EMBL" id="KK122230">
    <property type="protein sequence ID" value="KFM82287.1"/>
    <property type="molecule type" value="Genomic_DNA"/>
</dbReference>
<dbReference type="STRING" id="407821.A0A087UY48"/>
<reference evidence="10 11" key="1">
    <citation type="submission" date="2013-11" db="EMBL/GenBank/DDBJ databases">
        <title>Genome sequencing of Stegodyphus mimosarum.</title>
        <authorList>
            <person name="Bechsgaard J."/>
        </authorList>
    </citation>
    <scope>NUCLEOTIDE SEQUENCE [LARGE SCALE GENOMIC DNA]</scope>
</reference>
<keyword evidence="2" id="KW-1003">Cell membrane</keyword>
<evidence type="ECO:0000256" key="6">
    <source>
        <dbReference type="ARBA" id="ARBA00023136"/>
    </source>
</evidence>
<dbReference type="PRINTS" id="PR00449">
    <property type="entry name" value="RASTRNSFRMNG"/>
</dbReference>
<dbReference type="Proteomes" id="UP000054359">
    <property type="component" value="Unassembled WGS sequence"/>
</dbReference>
<evidence type="ECO:0000313" key="11">
    <source>
        <dbReference type="Proteomes" id="UP000054359"/>
    </source>
</evidence>
<dbReference type="SMART" id="SM00174">
    <property type="entry name" value="RHO"/>
    <property type="match status" value="1"/>
</dbReference>
<evidence type="ECO:0000256" key="5">
    <source>
        <dbReference type="ARBA" id="ARBA00023134"/>
    </source>
</evidence>
<dbReference type="PANTHER" id="PTHR46149:SF7">
    <property type="entry name" value="GTP-BINDING PROTEIN DI-RAS2"/>
    <property type="match status" value="1"/>
</dbReference>
<dbReference type="SUPFAM" id="SSF52540">
    <property type="entry name" value="P-loop containing nucleoside triphosphate hydrolases"/>
    <property type="match status" value="1"/>
</dbReference>